<dbReference type="GO" id="GO:0005737">
    <property type="term" value="C:cytoplasm"/>
    <property type="evidence" value="ECO:0007669"/>
    <property type="project" value="UniProtKB-SubCell"/>
</dbReference>
<evidence type="ECO:0000313" key="9">
    <source>
        <dbReference type="Proteomes" id="UP000268059"/>
    </source>
</evidence>
<evidence type="ECO:0000259" key="7">
    <source>
        <dbReference type="Pfam" id="PF01765"/>
    </source>
</evidence>
<accession>A0A3G9JNV9</accession>
<organism evidence="8 9">
    <name type="scientific">Intestinibaculum porci</name>
    <dbReference type="NCBI Taxonomy" id="2487118"/>
    <lineage>
        <taxon>Bacteria</taxon>
        <taxon>Bacillati</taxon>
        <taxon>Bacillota</taxon>
        <taxon>Erysipelotrichia</taxon>
        <taxon>Erysipelotrichales</taxon>
        <taxon>Erysipelotrichaceae</taxon>
        <taxon>Intestinibaculum</taxon>
    </lineage>
</organism>
<feature type="region of interest" description="Disordered" evidence="6">
    <location>
        <begin position="133"/>
        <end position="155"/>
    </location>
</feature>
<dbReference type="RefSeq" id="WP_125119510.1">
    <property type="nucleotide sequence ID" value="NZ_AP019309.1"/>
</dbReference>
<keyword evidence="3 5" id="KW-0963">Cytoplasm</keyword>
<evidence type="ECO:0000256" key="1">
    <source>
        <dbReference type="ARBA" id="ARBA00004496"/>
    </source>
</evidence>
<evidence type="ECO:0000313" key="8">
    <source>
        <dbReference type="EMBL" id="BBH26673.1"/>
    </source>
</evidence>
<dbReference type="FunFam" id="3.30.1360.40:FF:000001">
    <property type="entry name" value="Ribosome-recycling factor"/>
    <property type="match status" value="1"/>
</dbReference>
<dbReference type="PANTHER" id="PTHR20982:SF3">
    <property type="entry name" value="MITOCHONDRIAL RIBOSOME RECYCLING FACTOR PSEUDO 1"/>
    <property type="match status" value="1"/>
</dbReference>
<comment type="function">
    <text evidence="5">Responsible for the release of ribosomes from messenger RNA at the termination of protein biosynthesis. May increase the efficiency of translation by recycling ribosomes from one round of translation to another.</text>
</comment>
<evidence type="ECO:0000256" key="3">
    <source>
        <dbReference type="ARBA" id="ARBA00022490"/>
    </source>
</evidence>
<proteinExistence type="inferred from homology"/>
<dbReference type="EMBL" id="AP019309">
    <property type="protein sequence ID" value="BBH26673.1"/>
    <property type="molecule type" value="Genomic_DNA"/>
</dbReference>
<evidence type="ECO:0000256" key="5">
    <source>
        <dbReference type="HAMAP-Rule" id="MF_00040"/>
    </source>
</evidence>
<dbReference type="Gene3D" id="1.10.132.20">
    <property type="entry name" value="Ribosome-recycling factor"/>
    <property type="match status" value="1"/>
</dbReference>
<dbReference type="GO" id="GO:0043023">
    <property type="term" value="F:ribosomal large subunit binding"/>
    <property type="evidence" value="ECO:0007669"/>
    <property type="project" value="TreeGrafter"/>
</dbReference>
<dbReference type="CDD" id="cd00520">
    <property type="entry name" value="RRF"/>
    <property type="match status" value="1"/>
</dbReference>
<evidence type="ECO:0000256" key="4">
    <source>
        <dbReference type="ARBA" id="ARBA00022917"/>
    </source>
</evidence>
<dbReference type="SUPFAM" id="SSF55194">
    <property type="entry name" value="Ribosome recycling factor, RRF"/>
    <property type="match status" value="1"/>
</dbReference>
<dbReference type="PANTHER" id="PTHR20982">
    <property type="entry name" value="RIBOSOME RECYCLING FACTOR"/>
    <property type="match status" value="1"/>
</dbReference>
<dbReference type="OrthoDB" id="9804006at2"/>
<dbReference type="KEGG" id="ebm:SG0102_16070"/>
<evidence type="ECO:0000256" key="2">
    <source>
        <dbReference type="ARBA" id="ARBA00005912"/>
    </source>
</evidence>
<dbReference type="NCBIfam" id="TIGR00496">
    <property type="entry name" value="frr"/>
    <property type="match status" value="1"/>
</dbReference>
<dbReference type="HAMAP" id="MF_00040">
    <property type="entry name" value="RRF"/>
    <property type="match status" value="1"/>
</dbReference>
<evidence type="ECO:0000256" key="6">
    <source>
        <dbReference type="SAM" id="MobiDB-lite"/>
    </source>
</evidence>
<dbReference type="InterPro" id="IPR036191">
    <property type="entry name" value="RRF_sf"/>
</dbReference>
<comment type="subcellular location">
    <subcellularLocation>
        <location evidence="1 5">Cytoplasm</location>
    </subcellularLocation>
</comment>
<keyword evidence="9" id="KW-1185">Reference proteome</keyword>
<gene>
    <name evidence="5 8" type="primary">frr</name>
    <name evidence="8" type="ORF">SG0102_16070</name>
</gene>
<dbReference type="Gene3D" id="3.30.1360.40">
    <property type="match status" value="1"/>
</dbReference>
<protein>
    <recommendedName>
        <fullName evidence="5">Ribosome-recycling factor</fullName>
        <shortName evidence="5">RRF</shortName>
    </recommendedName>
    <alternativeName>
        <fullName evidence="5">Ribosome-releasing factor</fullName>
    </alternativeName>
</protein>
<feature type="domain" description="Ribosome recycling factor" evidence="7">
    <location>
        <begin position="23"/>
        <end position="179"/>
    </location>
</feature>
<feature type="compositionally biased region" description="Basic and acidic residues" evidence="6">
    <location>
        <begin position="134"/>
        <end position="155"/>
    </location>
</feature>
<sequence>MIDEVLLEAEEKMEKTVESFTGRIAKVRTGRASPAMLDSVMVEYYGAPTPLNQIAGISVSEGRQLVIKAYDKNSLKDIERGIYEADLGLTPQNDGTVIRINVPPLTEDRRKELVKQVNKMAEEDKVALRNIRRSANDDIKKTADNEDEEKEGKEEVQDLIKKYTAKIDEIAKDKEKDLMTV</sequence>
<dbReference type="FunCoup" id="A0A3G9JNV9">
    <property type="interactions" value="464"/>
</dbReference>
<dbReference type="FunFam" id="1.10.132.20:FF:000001">
    <property type="entry name" value="Ribosome-recycling factor"/>
    <property type="match status" value="1"/>
</dbReference>
<keyword evidence="4 5" id="KW-0648">Protein biosynthesis</keyword>
<dbReference type="Proteomes" id="UP000268059">
    <property type="component" value="Chromosome"/>
</dbReference>
<dbReference type="AlphaFoldDB" id="A0A3G9JNV9"/>
<dbReference type="InterPro" id="IPR002661">
    <property type="entry name" value="Ribosome_recyc_fac"/>
</dbReference>
<dbReference type="GO" id="GO:0006415">
    <property type="term" value="P:translational termination"/>
    <property type="evidence" value="ECO:0007669"/>
    <property type="project" value="UniProtKB-UniRule"/>
</dbReference>
<comment type="similarity">
    <text evidence="2 5">Belongs to the RRF family.</text>
</comment>
<dbReference type="InterPro" id="IPR023584">
    <property type="entry name" value="Ribosome_recyc_fac_dom"/>
</dbReference>
<name>A0A3G9JNV9_9FIRM</name>
<reference evidence="8 9" key="1">
    <citation type="submission" date="2018-11" db="EMBL/GenBank/DDBJ databases">
        <title>Novel Erysipelotrichaceae bacterium isolated from small intestine of a swine.</title>
        <authorList>
            <person name="Kim J.S."/>
            <person name="Choe H."/>
            <person name="Lee Y.R."/>
            <person name="Kim K.M."/>
            <person name="Park D.S."/>
        </authorList>
    </citation>
    <scope>NUCLEOTIDE SEQUENCE [LARGE SCALE GENOMIC DNA]</scope>
    <source>
        <strain evidence="8 9">SG0102</strain>
    </source>
</reference>
<dbReference type="Pfam" id="PF01765">
    <property type="entry name" value="RRF"/>
    <property type="match status" value="1"/>
</dbReference>
<dbReference type="InParanoid" id="A0A3G9JNV9"/>